<comment type="domain">
    <text evidence="6">The nitrogen atoms of the two glycine residues in the GGXR motif define the oxyanion hole, and stabilize the oxyanion that forms during the nucleophilic attack by the catalytic serine during substrate cleavage.</text>
</comment>
<dbReference type="GO" id="GO:0016787">
    <property type="term" value="F:hydrolase activity"/>
    <property type="evidence" value="ECO:0007669"/>
    <property type="project" value="UniProtKB-KW"/>
</dbReference>
<proteinExistence type="inferred from homology"/>
<name>A0A124SBZ4_CYNCS</name>
<dbReference type="EC" id="3.1.1.-" evidence="6"/>
<keyword evidence="4 6" id="KW-0443">Lipid metabolism</keyword>
<comment type="similarity">
    <text evidence="1 6">Belongs to the patatin family.</text>
</comment>
<dbReference type="SUPFAM" id="SSF52151">
    <property type="entry name" value="FabD/lysophospholipase-like"/>
    <property type="match status" value="1"/>
</dbReference>
<dbReference type="GO" id="GO:0016740">
    <property type="term" value="F:transferase activity"/>
    <property type="evidence" value="ECO:0007669"/>
    <property type="project" value="UniProtKB-KW"/>
</dbReference>
<dbReference type="PANTHER" id="PTHR32241:SF20">
    <property type="entry name" value="PATATIN"/>
    <property type="match status" value="1"/>
</dbReference>
<organism evidence="8 9">
    <name type="scientific">Cynara cardunculus var. scolymus</name>
    <name type="common">Globe artichoke</name>
    <name type="synonym">Cynara scolymus</name>
    <dbReference type="NCBI Taxonomy" id="59895"/>
    <lineage>
        <taxon>Eukaryota</taxon>
        <taxon>Viridiplantae</taxon>
        <taxon>Streptophyta</taxon>
        <taxon>Embryophyta</taxon>
        <taxon>Tracheophyta</taxon>
        <taxon>Spermatophyta</taxon>
        <taxon>Magnoliopsida</taxon>
        <taxon>eudicotyledons</taxon>
        <taxon>Gunneridae</taxon>
        <taxon>Pentapetalae</taxon>
        <taxon>asterids</taxon>
        <taxon>campanulids</taxon>
        <taxon>Asterales</taxon>
        <taxon>Asteraceae</taxon>
        <taxon>Carduoideae</taxon>
        <taxon>Cardueae</taxon>
        <taxon>Carduinae</taxon>
        <taxon>Cynara</taxon>
    </lineage>
</organism>
<evidence type="ECO:0000256" key="2">
    <source>
        <dbReference type="ARBA" id="ARBA00022801"/>
    </source>
</evidence>
<dbReference type="Proteomes" id="UP000243975">
    <property type="component" value="Unassembled WGS sequence"/>
</dbReference>
<dbReference type="CDD" id="cd07199">
    <property type="entry name" value="Pat17_PNPLA8_PNPLA9_like"/>
    <property type="match status" value="1"/>
</dbReference>
<comment type="caution">
    <text evidence="8">The sequence shown here is derived from an EMBL/GenBank/DDBJ whole genome shotgun (WGS) entry which is preliminary data.</text>
</comment>
<dbReference type="Pfam" id="PF01734">
    <property type="entry name" value="Patatin"/>
    <property type="match status" value="1"/>
</dbReference>
<comment type="function">
    <text evidence="6">Lipolytic acyl hydrolase (LAH).</text>
</comment>
<dbReference type="InterPro" id="IPR016035">
    <property type="entry name" value="Acyl_Trfase/lysoPLipase"/>
</dbReference>
<evidence type="ECO:0000256" key="5">
    <source>
        <dbReference type="PROSITE-ProRule" id="PRU01161"/>
    </source>
</evidence>
<protein>
    <recommendedName>
        <fullName evidence="6">Patatin</fullName>
        <ecNumber evidence="6">3.1.1.-</ecNumber>
    </recommendedName>
</protein>
<evidence type="ECO:0000313" key="8">
    <source>
        <dbReference type="EMBL" id="KVH92186.1"/>
    </source>
</evidence>
<dbReference type="OMA" id="YDMSSRA"/>
<gene>
    <name evidence="8" type="ORF">Ccrd_005762</name>
</gene>
<evidence type="ECO:0000313" key="9">
    <source>
        <dbReference type="Proteomes" id="UP000243975"/>
    </source>
</evidence>
<sequence length="386" mass="41420">MAALSTIDSNSEMNKLTSEIFSILENNFLFGYDNPLEQKKSATGKVRILSIDGGGATDGVLAAKAILHLESSLRRKSGSTNAHIADFFDVAAGSGIGGVLAALLFTRGKDGGPLFTADEAVKFVTENGRKLCRSSKQGVLRRILRSTGNVFDQTFGDLTLKDTLKAVLIPCYDLTTGAPFVFSRADAMEMDGCDFKLSDVCAATTAVRGPTKTFSVDRRTKIAAVGGEVAMNNPTAAAITHVLYNKQEFPFCNGVDDLLVVSLGNGEPLSVDQAVSMAFGQSRTTRYVRIQANKGLLGVEKSRNDVNMSVLAEEMLKQQNVESVLFQGKKCNSTNLEKLEHFAGEIVKEKERRKTDMLPVVLLSQTTTSSSARTSSATTLSTISSS</sequence>
<dbReference type="AlphaFoldDB" id="A0A124SBZ4"/>
<reference evidence="8 9" key="1">
    <citation type="journal article" date="2016" name="Sci. Rep.">
        <title>The genome sequence of the outbreeding globe artichoke constructed de novo incorporating a phase-aware low-pass sequencing strategy of F1 progeny.</title>
        <authorList>
            <person name="Scaglione D."/>
            <person name="Reyes-Chin-Wo S."/>
            <person name="Acquadro A."/>
            <person name="Froenicke L."/>
            <person name="Portis E."/>
            <person name="Beitel C."/>
            <person name="Tirone M."/>
            <person name="Mauro R."/>
            <person name="Lo Monaco A."/>
            <person name="Mauromicale G."/>
            <person name="Faccioli P."/>
            <person name="Cattivelli L."/>
            <person name="Rieseberg L."/>
            <person name="Michelmore R."/>
            <person name="Lanteri S."/>
        </authorList>
    </citation>
    <scope>NUCLEOTIDE SEQUENCE [LARGE SCALE GENOMIC DNA]</scope>
    <source>
        <strain evidence="8">2C</strain>
    </source>
</reference>
<dbReference type="Gene3D" id="3.40.1090.10">
    <property type="entry name" value="Cytosolic phospholipase A2 catalytic domain"/>
    <property type="match status" value="1"/>
</dbReference>
<keyword evidence="2 6" id="KW-0378">Hydrolase</keyword>
<accession>A0A124SBZ4</accession>
<evidence type="ECO:0000256" key="6">
    <source>
        <dbReference type="RuleBase" id="RU361262"/>
    </source>
</evidence>
<evidence type="ECO:0000259" key="7">
    <source>
        <dbReference type="PROSITE" id="PS51635"/>
    </source>
</evidence>
<evidence type="ECO:0000256" key="3">
    <source>
        <dbReference type="ARBA" id="ARBA00022963"/>
    </source>
</evidence>
<comment type="caution">
    <text evidence="5">Lacks conserved residue(s) required for the propagation of feature annotation.</text>
</comment>
<evidence type="ECO:0000256" key="1">
    <source>
        <dbReference type="ARBA" id="ARBA00010240"/>
    </source>
</evidence>
<dbReference type="PROSITE" id="PS51635">
    <property type="entry name" value="PNPLA"/>
    <property type="match status" value="1"/>
</dbReference>
<keyword evidence="9" id="KW-1185">Reference proteome</keyword>
<evidence type="ECO:0000256" key="4">
    <source>
        <dbReference type="ARBA" id="ARBA00023098"/>
    </source>
</evidence>
<dbReference type="Gramene" id="KVH92186">
    <property type="protein sequence ID" value="KVH92186"/>
    <property type="gene ID" value="Ccrd_005762"/>
</dbReference>
<feature type="domain" description="PNPLA" evidence="7">
    <location>
        <begin position="50"/>
        <end position="239"/>
    </location>
</feature>
<keyword evidence="3 6" id="KW-0442">Lipid degradation</keyword>
<keyword evidence="8" id="KW-0808">Transferase</keyword>
<dbReference type="EMBL" id="LEKV01004836">
    <property type="protein sequence ID" value="KVH92186.1"/>
    <property type="molecule type" value="Genomic_DNA"/>
</dbReference>
<dbReference type="GO" id="GO:0016042">
    <property type="term" value="P:lipid catabolic process"/>
    <property type="evidence" value="ECO:0007669"/>
    <property type="project" value="UniProtKB-KW"/>
</dbReference>
<dbReference type="PANTHER" id="PTHR32241">
    <property type="entry name" value="PATATIN-LIKE PROTEIN 6"/>
    <property type="match status" value="1"/>
</dbReference>
<dbReference type="InterPro" id="IPR002641">
    <property type="entry name" value="PNPLA_dom"/>
</dbReference>